<keyword evidence="2" id="KW-0813">Transport</keyword>
<dbReference type="InterPro" id="IPR056913">
    <property type="entry name" value="TRAPPC10/Trs130_N"/>
</dbReference>
<dbReference type="GO" id="GO:0005802">
    <property type="term" value="C:trans-Golgi network"/>
    <property type="evidence" value="ECO:0007669"/>
    <property type="project" value="EnsemblFungi"/>
</dbReference>
<reference evidence="8 9" key="1">
    <citation type="journal article" date="2011" name="Proc. Natl. Acad. Sci. U.S.A.">
        <title>Evolutionary erosion of yeast sex chromosomes by mating-type switching accidents.</title>
        <authorList>
            <person name="Gordon J.L."/>
            <person name="Armisen D."/>
            <person name="Proux-Wera E."/>
            <person name="Oheigeartaigh S.S."/>
            <person name="Byrne K.P."/>
            <person name="Wolfe K.H."/>
        </authorList>
    </citation>
    <scope>NUCLEOTIDE SEQUENCE [LARGE SCALE GENOMIC DNA]</scope>
    <source>
        <strain evidence="9">ATCC 10597 / BCRC 20456 / CBS 421 / NBRC 0211 / NRRL Y-12639</strain>
    </source>
</reference>
<dbReference type="STRING" id="1071378.G0WHN2"/>
<dbReference type="RefSeq" id="XP_003672536.1">
    <property type="nucleotide sequence ID" value="XM_003672488.1"/>
</dbReference>
<organism evidence="8 9">
    <name type="scientific">Naumovozyma dairenensis (strain ATCC 10597 / BCRC 20456 / CBS 421 / NBRC 0211 / NRRL Y-12639)</name>
    <name type="common">Saccharomyces dairenensis</name>
    <dbReference type="NCBI Taxonomy" id="1071378"/>
    <lineage>
        <taxon>Eukaryota</taxon>
        <taxon>Fungi</taxon>
        <taxon>Dikarya</taxon>
        <taxon>Ascomycota</taxon>
        <taxon>Saccharomycotina</taxon>
        <taxon>Saccharomycetes</taxon>
        <taxon>Saccharomycetales</taxon>
        <taxon>Saccharomycetaceae</taxon>
        <taxon>Naumovozyma</taxon>
    </lineage>
</organism>
<evidence type="ECO:0000259" key="4">
    <source>
        <dbReference type="Pfam" id="PF12584"/>
    </source>
</evidence>
<dbReference type="HOGENOM" id="CLU_009596_0_0_1"/>
<dbReference type="GO" id="GO:0006891">
    <property type="term" value="P:intra-Golgi vesicle-mediated transport"/>
    <property type="evidence" value="ECO:0007669"/>
    <property type="project" value="EnsemblFungi"/>
</dbReference>
<dbReference type="GO" id="GO:0005829">
    <property type="term" value="C:cytosol"/>
    <property type="evidence" value="ECO:0007669"/>
    <property type="project" value="GOC"/>
</dbReference>
<dbReference type="EMBL" id="HE580277">
    <property type="protein sequence ID" value="CCD27293.1"/>
    <property type="molecule type" value="Genomic_DNA"/>
</dbReference>
<name>G0WHN2_NAUDC</name>
<accession>G0WHN2</accession>
<feature type="domain" description="Trs130 second Ig-like" evidence="6">
    <location>
        <begin position="678"/>
        <end position="791"/>
    </location>
</feature>
<comment type="subcellular location">
    <subcellularLocation>
        <location evidence="1">Golgi apparatus</location>
    </subcellularLocation>
</comment>
<dbReference type="Pfam" id="PF24966">
    <property type="entry name" value="Ig_TR130_2nd"/>
    <property type="match status" value="1"/>
</dbReference>
<dbReference type="InterPro" id="IPR022233">
    <property type="entry name" value="TRAPPC10/Trs130_C"/>
</dbReference>
<dbReference type="Pfam" id="PF24967">
    <property type="entry name" value="NTS_TR130"/>
    <property type="match status" value="1"/>
</dbReference>
<dbReference type="Proteomes" id="UP000000689">
    <property type="component" value="Chromosome 11"/>
</dbReference>
<dbReference type="InterPro" id="IPR056915">
    <property type="entry name" value="Ig_TR130_2nd"/>
</dbReference>
<feature type="domain" description="Trs130 NTS" evidence="7">
    <location>
        <begin position="299"/>
        <end position="531"/>
    </location>
</feature>
<feature type="domain" description="TRAPPC10/Trs130 N-terminal" evidence="5">
    <location>
        <begin position="8"/>
        <end position="224"/>
    </location>
</feature>
<keyword evidence="3" id="KW-0333">Golgi apparatus</keyword>
<dbReference type="GeneID" id="11497581"/>
<dbReference type="AlphaFoldDB" id="G0WHN2"/>
<evidence type="ECO:0000259" key="5">
    <source>
        <dbReference type="Pfam" id="PF23036"/>
    </source>
</evidence>
<dbReference type="GO" id="GO:0016236">
    <property type="term" value="P:macroautophagy"/>
    <property type="evidence" value="ECO:0007669"/>
    <property type="project" value="EnsemblFungi"/>
</dbReference>
<sequence>MLDSIQGVSISYFDPFDVFNTVKNEFLQILPFEDLHWKLPNGTVKTIERLPVNLCLEYTDNRKEHVLQPFIKFIVVNCISIDDYRSKVRPLLRQWLPSVQEVSENEGNLKLKSMPIILLYANSEVMDEKLFKSVSLIEKVTKDFPDVSALELKSIYKSPKEKEEFWNQLSQNLKSFLLDVFQHRLNYLIHKLNDRKNSFEEELLLREKLLGVYTMFGLYEEGSSELALIRKCFTDTAKDLQIPTGELECSLQFNIDHEKSIYKMLSNKALNKFEYYKYFFIKQYGLFKLEAMTPTVLLKTYELIRTFLFKIDSIFIESVLLLEFKYIFIDTIITDLGIMEKMATSPVYCEIIGELLSVKRDCWIHGVLLNSSFQLIGKSYSDVATVKYEFAKLKSTYETEDILHKNFFEKTKEILSVYDRCGGKRRRIVDILSVEIGTLHYQRKEYQSAISLFFSCYEYYMQSNWDVIGFNILKIFADSLLHCPDLQEIEIDGEKLEMRTILGDASLNILKMSSTDEEKRLWYDKFLKIQGNSKNLNFEYPIDRFFKLGKIKFVKLRVPNKYGIDIDIGNEGFPDDVEVSSIKLILENIKHDDVVTFENTESSLFLKPGSNFCELECRNIAFGEFVPISLSVCIANTNFIKSFKTDEQEEKIQIERYFHEDNVSLAIEQAKSQKLGEYCLDVKILNLNKVESIDIDIKVRKLDNEIHEGQSYPISFEPIMQAYDDNENENEESRENFVTKYNIKNPEKDSLIVPYFLALPLMSFTLDVTMNFKMNDTAYKEIQQIPIYCNLPISVSVEDIFKKDMFFYKFLLNSVNQKDPVFVYGCKLENVDASKYEISGSYTPDEPVLLSTDPNESCLNCYRLKTMDTFNPGDKLDLKISYTSLKEILDCLVTDSILIEGNIDFYKTFEQWKLYWNLKILPFLNYDYELYMKDKIIKLEADKNECLTVNAIYKQLNRLPIEQQVKCRMIYCLKKISNGIQMDDIDMTEYSKNTNLREVVVPVSLPDYEPFYYVEFLSQDDKPLPNHNFEPVDLGIPVPFKVRIENMNKLWSHELNNMVSPHIFEIMSSNEWFVTGKKRFGIKSDILEYDISLVPLKRGYLRFPNIEITSEIRESIRIDFCNESESVFVF</sequence>
<evidence type="ECO:0000256" key="1">
    <source>
        <dbReference type="ARBA" id="ARBA00004555"/>
    </source>
</evidence>
<protein>
    <recommendedName>
        <fullName evidence="10">Trafficking protein particle complex subunit 11 domain-containing protein</fullName>
    </recommendedName>
</protein>
<evidence type="ECO:0000259" key="7">
    <source>
        <dbReference type="Pfam" id="PF24967"/>
    </source>
</evidence>
<dbReference type="InterPro" id="IPR045126">
    <property type="entry name" value="TRAPPC10/Trs130"/>
</dbReference>
<dbReference type="PANTHER" id="PTHR13251">
    <property type="entry name" value="EPILEPSY HOLOPROSENCEPHALY CANDIDATE 1/TMEM1"/>
    <property type="match status" value="1"/>
</dbReference>
<dbReference type="GO" id="GO:0005769">
    <property type="term" value="C:early endosome"/>
    <property type="evidence" value="ECO:0007669"/>
    <property type="project" value="EnsemblFungi"/>
</dbReference>
<dbReference type="Pfam" id="PF23036">
    <property type="entry name" value="TRAPPC10_1st"/>
    <property type="match status" value="1"/>
</dbReference>
<evidence type="ECO:0000313" key="8">
    <source>
        <dbReference type="EMBL" id="CCD27293.1"/>
    </source>
</evidence>
<proteinExistence type="predicted"/>
<dbReference type="GO" id="GO:1990071">
    <property type="term" value="C:TRAPPII protein complex"/>
    <property type="evidence" value="ECO:0007669"/>
    <property type="project" value="EnsemblFungi"/>
</dbReference>
<dbReference type="InterPro" id="IPR056916">
    <property type="entry name" value="NTS_TR130"/>
</dbReference>
<dbReference type="GO" id="GO:0005085">
    <property type="term" value="F:guanyl-nucleotide exchange factor activity"/>
    <property type="evidence" value="ECO:0007669"/>
    <property type="project" value="EnsemblFungi"/>
</dbReference>
<dbReference type="OMA" id="DYLNAYE"/>
<gene>
    <name evidence="8" type="primary">NDAI0K01020</name>
    <name evidence="8" type="ordered locus">NDAI_0K01020</name>
</gene>
<dbReference type="GO" id="GO:0034498">
    <property type="term" value="P:early endosome to Golgi transport"/>
    <property type="evidence" value="ECO:0007669"/>
    <property type="project" value="EnsemblFungi"/>
</dbReference>
<dbReference type="OrthoDB" id="10256906at2759"/>
<evidence type="ECO:0000313" key="9">
    <source>
        <dbReference type="Proteomes" id="UP000000689"/>
    </source>
</evidence>
<evidence type="ECO:0000256" key="2">
    <source>
        <dbReference type="ARBA" id="ARBA00022448"/>
    </source>
</evidence>
<evidence type="ECO:0000256" key="3">
    <source>
        <dbReference type="ARBA" id="ARBA00023034"/>
    </source>
</evidence>
<feature type="domain" description="TRAPPC10/Trs130 C-terminal" evidence="4">
    <location>
        <begin position="1029"/>
        <end position="1112"/>
    </location>
</feature>
<dbReference type="GO" id="GO:0032258">
    <property type="term" value="P:cytoplasm to vacuole targeting by the Cvt pathway"/>
    <property type="evidence" value="ECO:0007669"/>
    <property type="project" value="EnsemblFungi"/>
</dbReference>
<dbReference type="KEGG" id="ndi:NDAI_0K01020"/>
<dbReference type="eggNOG" id="KOG1931">
    <property type="taxonomic scope" value="Eukaryota"/>
</dbReference>
<dbReference type="Pfam" id="PF12584">
    <property type="entry name" value="TRAPPC10"/>
    <property type="match status" value="1"/>
</dbReference>
<dbReference type="PANTHER" id="PTHR13251:SF3">
    <property type="entry name" value="TRAFFICKING PROTEIN PARTICLE COMPLEX SUBUNIT 10"/>
    <property type="match status" value="1"/>
</dbReference>
<evidence type="ECO:0000259" key="6">
    <source>
        <dbReference type="Pfam" id="PF24966"/>
    </source>
</evidence>
<keyword evidence="9" id="KW-1185">Reference proteome</keyword>
<evidence type="ECO:0008006" key="10">
    <source>
        <dbReference type="Google" id="ProtNLM"/>
    </source>
</evidence>